<evidence type="ECO:0000256" key="1">
    <source>
        <dbReference type="ARBA" id="ARBA00004141"/>
    </source>
</evidence>
<reference evidence="6 7" key="1">
    <citation type="submission" date="2017-03" db="EMBL/GenBank/DDBJ databases">
        <title>Isolation of Levoglucosan Utilizing Bacteria.</title>
        <authorList>
            <person name="Arya A.S."/>
        </authorList>
    </citation>
    <scope>NUCLEOTIDE SEQUENCE [LARGE SCALE GENOMIC DNA]</scope>
    <source>
        <strain evidence="6 7">MEC069</strain>
    </source>
</reference>
<organism evidence="6 7">
    <name type="scientific">Paenibacillus athensensis</name>
    <dbReference type="NCBI Taxonomy" id="1967502"/>
    <lineage>
        <taxon>Bacteria</taxon>
        <taxon>Bacillati</taxon>
        <taxon>Bacillota</taxon>
        <taxon>Bacilli</taxon>
        <taxon>Bacillales</taxon>
        <taxon>Paenibacillaceae</taxon>
        <taxon>Paenibacillus</taxon>
    </lineage>
</organism>
<dbReference type="AlphaFoldDB" id="A0A4Y8Q3Z2"/>
<keyword evidence="7" id="KW-1185">Reference proteome</keyword>
<evidence type="ECO:0000256" key="5">
    <source>
        <dbReference type="SAM" id="Phobius"/>
    </source>
</evidence>
<feature type="transmembrane region" description="Helical" evidence="5">
    <location>
        <begin position="133"/>
        <end position="152"/>
    </location>
</feature>
<keyword evidence="4 5" id="KW-0472">Membrane</keyword>
<keyword evidence="2 5" id="KW-0812">Transmembrane</keyword>
<dbReference type="PANTHER" id="PTHR42723">
    <property type="entry name" value="CHLOROPHYLL SYNTHASE"/>
    <property type="match status" value="1"/>
</dbReference>
<evidence type="ECO:0000256" key="4">
    <source>
        <dbReference type="ARBA" id="ARBA00023136"/>
    </source>
</evidence>
<feature type="transmembrane region" description="Helical" evidence="5">
    <location>
        <begin position="83"/>
        <end position="102"/>
    </location>
</feature>
<evidence type="ECO:0000313" key="7">
    <source>
        <dbReference type="Proteomes" id="UP000298246"/>
    </source>
</evidence>
<keyword evidence="6" id="KW-0830">Ubiquinone</keyword>
<feature type="transmembrane region" description="Helical" evidence="5">
    <location>
        <begin position="43"/>
        <end position="62"/>
    </location>
</feature>
<dbReference type="InterPro" id="IPR000537">
    <property type="entry name" value="UbiA_prenyltransferase"/>
</dbReference>
<evidence type="ECO:0000256" key="3">
    <source>
        <dbReference type="ARBA" id="ARBA00022989"/>
    </source>
</evidence>
<evidence type="ECO:0000256" key="2">
    <source>
        <dbReference type="ARBA" id="ARBA00022692"/>
    </source>
</evidence>
<dbReference type="GO" id="GO:0016020">
    <property type="term" value="C:membrane"/>
    <property type="evidence" value="ECO:0007669"/>
    <property type="project" value="UniProtKB-SubCell"/>
</dbReference>
<dbReference type="Pfam" id="PF01040">
    <property type="entry name" value="UbiA"/>
    <property type="match status" value="1"/>
</dbReference>
<dbReference type="Gene3D" id="1.10.357.140">
    <property type="entry name" value="UbiA prenyltransferase"/>
    <property type="match status" value="1"/>
</dbReference>
<dbReference type="Proteomes" id="UP000298246">
    <property type="component" value="Unassembled WGS sequence"/>
</dbReference>
<feature type="transmembrane region" description="Helical" evidence="5">
    <location>
        <begin position="231"/>
        <end position="248"/>
    </location>
</feature>
<dbReference type="InterPro" id="IPR044878">
    <property type="entry name" value="UbiA_sf"/>
</dbReference>
<evidence type="ECO:0000313" key="6">
    <source>
        <dbReference type="EMBL" id="TFE88708.1"/>
    </source>
</evidence>
<protein>
    <submittedName>
        <fullName evidence="6">Ubiquinone biosynthesis protein UbiA</fullName>
    </submittedName>
</protein>
<comment type="subcellular location">
    <subcellularLocation>
        <location evidence="1">Membrane</location>
        <topology evidence="1">Multi-pass membrane protein</topology>
    </subcellularLocation>
</comment>
<dbReference type="GO" id="GO:0016765">
    <property type="term" value="F:transferase activity, transferring alkyl or aryl (other than methyl) groups"/>
    <property type="evidence" value="ECO:0007669"/>
    <property type="project" value="InterPro"/>
</dbReference>
<dbReference type="InterPro" id="IPR050475">
    <property type="entry name" value="Prenyltransferase_related"/>
</dbReference>
<dbReference type="CDD" id="cd13963">
    <property type="entry name" value="PT_UbiA_2"/>
    <property type="match status" value="1"/>
</dbReference>
<dbReference type="EMBL" id="MYFO01000009">
    <property type="protein sequence ID" value="TFE88708.1"/>
    <property type="molecule type" value="Genomic_DNA"/>
</dbReference>
<feature type="transmembrane region" description="Helical" evidence="5">
    <location>
        <begin position="203"/>
        <end position="225"/>
    </location>
</feature>
<sequence>MNVIRHFLQLFRIKQWTKNIFVFSGLLLSLDTLDWTAVGRSLLAFLLFCCISSSVYILNDMVDIEKDRLHPRKKLRPLPSGSIKLRHAVAALLLLGPCTLVASFWLNPQFGCVVAAYFLLNVSYCFKLKDYVFVDVIIISTGFVLRALSGIFVVEGRLSLWFLLAIAFLTLFLGLNKRKKEILTLAEGSHHHRKNLDKYSIALINEIIPMLTSCTILSYSFFIIYETGSKLMIVTIPMALYGILRYQYLTSRTDYGESPELVLLKDKPIVLIMLLWLVVYVSLLGQPFL</sequence>
<gene>
    <name evidence="6" type="ORF">B5M42_09495</name>
</gene>
<keyword evidence="3 5" id="KW-1133">Transmembrane helix</keyword>
<name>A0A4Y8Q3Z2_9BACL</name>
<proteinExistence type="predicted"/>
<dbReference type="PANTHER" id="PTHR42723:SF1">
    <property type="entry name" value="CHLOROPHYLL SYNTHASE, CHLOROPLASTIC"/>
    <property type="match status" value="1"/>
</dbReference>
<accession>A0A4Y8Q3Z2</accession>
<comment type="caution">
    <text evidence="6">The sequence shown here is derived from an EMBL/GenBank/DDBJ whole genome shotgun (WGS) entry which is preliminary data.</text>
</comment>
<feature type="transmembrane region" description="Helical" evidence="5">
    <location>
        <begin position="269"/>
        <end position="288"/>
    </location>
</feature>
<feature type="transmembrane region" description="Helical" evidence="5">
    <location>
        <begin position="158"/>
        <end position="175"/>
    </location>
</feature>